<gene>
    <name evidence="2" type="ORF">G7043_25715</name>
</gene>
<accession>A0A7C9RSF4</accession>
<organism evidence="2 3">
    <name type="scientific">Lentzea alba</name>
    <dbReference type="NCBI Taxonomy" id="2714351"/>
    <lineage>
        <taxon>Bacteria</taxon>
        <taxon>Bacillati</taxon>
        <taxon>Actinomycetota</taxon>
        <taxon>Actinomycetes</taxon>
        <taxon>Pseudonocardiales</taxon>
        <taxon>Pseudonocardiaceae</taxon>
        <taxon>Lentzea</taxon>
    </lineage>
</organism>
<comment type="caution">
    <text evidence="2">The sequence shown here is derived from an EMBL/GenBank/DDBJ whole genome shotgun (WGS) entry which is preliminary data.</text>
</comment>
<dbReference type="Pfam" id="PF00313">
    <property type="entry name" value="CSD"/>
    <property type="match status" value="1"/>
</dbReference>
<dbReference type="InterPro" id="IPR002059">
    <property type="entry name" value="CSP_DNA-bd"/>
</dbReference>
<dbReference type="PROSITE" id="PS51857">
    <property type="entry name" value="CSD_2"/>
    <property type="match status" value="1"/>
</dbReference>
<name>A0A7C9RSF4_9PSEU</name>
<dbReference type="Gene3D" id="2.40.50.140">
    <property type="entry name" value="Nucleic acid-binding proteins"/>
    <property type="match status" value="1"/>
</dbReference>
<protein>
    <submittedName>
        <fullName evidence="2">Cold-shock protein</fullName>
    </submittedName>
</protein>
<dbReference type="CDD" id="cd04458">
    <property type="entry name" value="CSP_CDS"/>
    <property type="match status" value="1"/>
</dbReference>
<dbReference type="SUPFAM" id="SSF50249">
    <property type="entry name" value="Nucleic acid-binding proteins"/>
    <property type="match status" value="1"/>
</dbReference>
<dbReference type="AlphaFoldDB" id="A0A7C9RSF4"/>
<dbReference type="RefSeq" id="WP_166049683.1">
    <property type="nucleotide sequence ID" value="NZ_JAAMPJ010000007.1"/>
</dbReference>
<evidence type="ECO:0000313" key="2">
    <source>
        <dbReference type="EMBL" id="NGY62325.1"/>
    </source>
</evidence>
<dbReference type="InterPro" id="IPR012340">
    <property type="entry name" value="NA-bd_OB-fold"/>
</dbReference>
<dbReference type="Proteomes" id="UP000481360">
    <property type="component" value="Unassembled WGS sequence"/>
</dbReference>
<dbReference type="EMBL" id="JAAMPJ010000007">
    <property type="protein sequence ID" value="NGY62325.1"/>
    <property type="molecule type" value="Genomic_DNA"/>
</dbReference>
<feature type="domain" description="CSD" evidence="1">
    <location>
        <begin position="1"/>
        <end position="46"/>
    </location>
</feature>
<reference evidence="2 3" key="1">
    <citation type="submission" date="2020-03" db="EMBL/GenBank/DDBJ databases">
        <title>Isolation and identification of active actinomycetes.</title>
        <authorList>
            <person name="Sun X."/>
        </authorList>
    </citation>
    <scope>NUCLEOTIDE SEQUENCE [LARGE SCALE GENOMIC DNA]</scope>
    <source>
        <strain evidence="2 3">NEAU-D13</strain>
    </source>
</reference>
<dbReference type="PRINTS" id="PR00050">
    <property type="entry name" value="COLDSHOCK"/>
</dbReference>
<sequence length="46" mass="5069">MQGNVKWLNAKKGFGFLSRENGPDVLVHYSEIEVTHGPKATSVRAV</sequence>
<dbReference type="SMART" id="SM00357">
    <property type="entry name" value="CSP"/>
    <property type="match status" value="1"/>
</dbReference>
<evidence type="ECO:0000259" key="1">
    <source>
        <dbReference type="PROSITE" id="PS51857"/>
    </source>
</evidence>
<keyword evidence="3" id="KW-1185">Reference proteome</keyword>
<dbReference type="GO" id="GO:0003676">
    <property type="term" value="F:nucleic acid binding"/>
    <property type="evidence" value="ECO:0007669"/>
    <property type="project" value="InterPro"/>
</dbReference>
<evidence type="ECO:0000313" key="3">
    <source>
        <dbReference type="Proteomes" id="UP000481360"/>
    </source>
</evidence>
<proteinExistence type="predicted"/>
<dbReference type="InterPro" id="IPR011129">
    <property type="entry name" value="CSD"/>
</dbReference>